<evidence type="ECO:0000313" key="2">
    <source>
        <dbReference type="Proteomes" id="UP001179952"/>
    </source>
</evidence>
<evidence type="ECO:0000313" key="1">
    <source>
        <dbReference type="EMBL" id="KAK1257102.1"/>
    </source>
</evidence>
<keyword evidence="2" id="KW-1185">Reference proteome</keyword>
<dbReference type="EMBL" id="JAUJYN010000061">
    <property type="protein sequence ID" value="KAK1257102.1"/>
    <property type="molecule type" value="Genomic_DNA"/>
</dbReference>
<reference evidence="1" key="2">
    <citation type="submission" date="2023-06" db="EMBL/GenBank/DDBJ databases">
        <authorList>
            <person name="Ma L."/>
            <person name="Liu K.-W."/>
            <person name="Li Z."/>
            <person name="Hsiao Y.-Y."/>
            <person name="Qi Y."/>
            <person name="Fu T."/>
            <person name="Tang G."/>
            <person name="Zhang D."/>
            <person name="Sun W.-H."/>
            <person name="Liu D.-K."/>
            <person name="Li Y."/>
            <person name="Chen G.-Z."/>
            <person name="Liu X.-D."/>
            <person name="Liao X.-Y."/>
            <person name="Jiang Y.-T."/>
            <person name="Yu X."/>
            <person name="Hao Y."/>
            <person name="Huang J."/>
            <person name="Zhao X.-W."/>
            <person name="Ke S."/>
            <person name="Chen Y.-Y."/>
            <person name="Wu W.-L."/>
            <person name="Hsu J.-L."/>
            <person name="Lin Y.-F."/>
            <person name="Huang M.-D."/>
            <person name="Li C.-Y."/>
            <person name="Huang L."/>
            <person name="Wang Z.-W."/>
            <person name="Zhao X."/>
            <person name="Zhong W.-Y."/>
            <person name="Peng D.-H."/>
            <person name="Ahmad S."/>
            <person name="Lan S."/>
            <person name="Zhang J.-S."/>
            <person name="Tsai W.-C."/>
            <person name="Van De Peer Y."/>
            <person name="Liu Z.-J."/>
        </authorList>
    </citation>
    <scope>NUCLEOTIDE SEQUENCE</scope>
    <source>
        <strain evidence="1">SCP</strain>
        <tissue evidence="1">Leaves</tissue>
    </source>
</reference>
<dbReference type="Proteomes" id="UP001179952">
    <property type="component" value="Unassembled WGS sequence"/>
</dbReference>
<reference evidence="1" key="1">
    <citation type="journal article" date="2023" name="Nat. Commun.">
        <title>Diploid and tetraploid genomes of Acorus and the evolution of monocots.</title>
        <authorList>
            <person name="Ma L."/>
            <person name="Liu K.W."/>
            <person name="Li Z."/>
            <person name="Hsiao Y.Y."/>
            <person name="Qi Y."/>
            <person name="Fu T."/>
            <person name="Tang G.D."/>
            <person name="Zhang D."/>
            <person name="Sun W.H."/>
            <person name="Liu D.K."/>
            <person name="Li Y."/>
            <person name="Chen G.Z."/>
            <person name="Liu X.D."/>
            <person name="Liao X.Y."/>
            <person name="Jiang Y.T."/>
            <person name="Yu X."/>
            <person name="Hao Y."/>
            <person name="Huang J."/>
            <person name="Zhao X.W."/>
            <person name="Ke S."/>
            <person name="Chen Y.Y."/>
            <person name="Wu W.L."/>
            <person name="Hsu J.L."/>
            <person name="Lin Y.F."/>
            <person name="Huang M.D."/>
            <person name="Li C.Y."/>
            <person name="Huang L."/>
            <person name="Wang Z.W."/>
            <person name="Zhao X."/>
            <person name="Zhong W.Y."/>
            <person name="Peng D.H."/>
            <person name="Ahmad S."/>
            <person name="Lan S."/>
            <person name="Zhang J.S."/>
            <person name="Tsai W.C."/>
            <person name="Van de Peer Y."/>
            <person name="Liu Z.J."/>
        </authorList>
    </citation>
    <scope>NUCLEOTIDE SEQUENCE</scope>
    <source>
        <strain evidence="1">SCP</strain>
    </source>
</reference>
<gene>
    <name evidence="1" type="ORF">QJS04_geneDACA023411</name>
</gene>
<protein>
    <submittedName>
        <fullName evidence="1">Uncharacterized protein</fullName>
    </submittedName>
</protein>
<sequence>MSPYLFTIVAEILSTLLRRVHSQGSLIGHQPHHQPTGVTSPPALRLAVTTCLNVQCFVMFYRRIVKQKHDSGVLGSFFMPLKCKEIQSSKLKAQWEVDFGKSCVNPLPFSKEVSYTRLLWRSTSLEFA</sequence>
<accession>A0AAV9A1B2</accession>
<dbReference type="AlphaFoldDB" id="A0AAV9A1B2"/>
<organism evidence="1 2">
    <name type="scientific">Acorus gramineus</name>
    <name type="common">Dwarf sweet flag</name>
    <dbReference type="NCBI Taxonomy" id="55184"/>
    <lineage>
        <taxon>Eukaryota</taxon>
        <taxon>Viridiplantae</taxon>
        <taxon>Streptophyta</taxon>
        <taxon>Embryophyta</taxon>
        <taxon>Tracheophyta</taxon>
        <taxon>Spermatophyta</taxon>
        <taxon>Magnoliopsida</taxon>
        <taxon>Liliopsida</taxon>
        <taxon>Acoraceae</taxon>
        <taxon>Acorus</taxon>
    </lineage>
</organism>
<proteinExistence type="predicted"/>
<name>A0AAV9A1B2_ACOGR</name>
<comment type="caution">
    <text evidence="1">The sequence shown here is derived from an EMBL/GenBank/DDBJ whole genome shotgun (WGS) entry which is preliminary data.</text>
</comment>